<dbReference type="InterPro" id="IPR050469">
    <property type="entry name" value="Diguanylate_Cyclase"/>
</dbReference>
<dbReference type="Gene3D" id="3.30.70.270">
    <property type="match status" value="1"/>
</dbReference>
<organism evidence="5 6">
    <name type="scientific">Rhodoferax potami</name>
    <dbReference type="NCBI Taxonomy" id="3068338"/>
    <lineage>
        <taxon>Bacteria</taxon>
        <taxon>Pseudomonadati</taxon>
        <taxon>Pseudomonadota</taxon>
        <taxon>Betaproteobacteria</taxon>
        <taxon>Burkholderiales</taxon>
        <taxon>Comamonadaceae</taxon>
        <taxon>Rhodoferax</taxon>
    </lineage>
</organism>
<dbReference type="CDD" id="cd00130">
    <property type="entry name" value="PAS"/>
    <property type="match status" value="1"/>
</dbReference>
<dbReference type="RefSeq" id="WP_313874991.1">
    <property type="nucleotide sequence ID" value="NZ_JAVBIK010000001.1"/>
</dbReference>
<evidence type="ECO:0000256" key="1">
    <source>
        <dbReference type="ARBA" id="ARBA00012528"/>
    </source>
</evidence>
<reference evidence="5 6" key="1">
    <citation type="submission" date="2023-08" db="EMBL/GenBank/DDBJ databases">
        <title>Rhodoferax potami sp. nov. and Rhodoferax mekongensis sp. nov., isolated from the Mekong River in Thailand.</title>
        <authorList>
            <person name="Kitikhun S."/>
            <person name="Charoenyingcharoen P."/>
            <person name="Siriarchawattana P."/>
            <person name="Likhitrattanapisal S."/>
            <person name="Nilsakha T."/>
            <person name="Chanpet A."/>
            <person name="Rattanawaree P."/>
            <person name="Ingsriswang S."/>
        </authorList>
    </citation>
    <scope>NUCLEOTIDE SEQUENCE [LARGE SCALE GENOMIC DNA]</scope>
    <source>
        <strain evidence="5 6">TBRC 17660</strain>
    </source>
</reference>
<evidence type="ECO:0000313" key="5">
    <source>
        <dbReference type="EMBL" id="MDT7519308.1"/>
    </source>
</evidence>
<dbReference type="PANTHER" id="PTHR45138:SF9">
    <property type="entry name" value="DIGUANYLATE CYCLASE DGCM-RELATED"/>
    <property type="match status" value="1"/>
</dbReference>
<comment type="caution">
    <text evidence="5">The sequence shown here is derived from an EMBL/GenBank/DDBJ whole genome shotgun (WGS) entry which is preliminary data.</text>
</comment>
<comment type="catalytic activity">
    <reaction evidence="2">
        <text>2 GTP = 3',3'-c-di-GMP + 2 diphosphate</text>
        <dbReference type="Rhea" id="RHEA:24898"/>
        <dbReference type="ChEBI" id="CHEBI:33019"/>
        <dbReference type="ChEBI" id="CHEBI:37565"/>
        <dbReference type="ChEBI" id="CHEBI:58805"/>
        <dbReference type="EC" id="2.7.7.65"/>
    </reaction>
</comment>
<dbReference type="InterPro" id="IPR035965">
    <property type="entry name" value="PAS-like_dom_sf"/>
</dbReference>
<dbReference type="Proteomes" id="UP001321700">
    <property type="component" value="Unassembled WGS sequence"/>
</dbReference>
<feature type="domain" description="GGDEF" evidence="4">
    <location>
        <begin position="194"/>
        <end position="329"/>
    </location>
</feature>
<dbReference type="SMART" id="SM00267">
    <property type="entry name" value="GGDEF"/>
    <property type="match status" value="1"/>
</dbReference>
<feature type="coiled-coil region" evidence="3">
    <location>
        <begin position="112"/>
        <end position="146"/>
    </location>
</feature>
<protein>
    <recommendedName>
        <fullName evidence="1">diguanylate cyclase</fullName>
        <ecNumber evidence="1">2.7.7.65</ecNumber>
    </recommendedName>
</protein>
<dbReference type="SUPFAM" id="SSF55785">
    <property type="entry name" value="PYP-like sensor domain (PAS domain)"/>
    <property type="match status" value="1"/>
</dbReference>
<dbReference type="InterPro" id="IPR000014">
    <property type="entry name" value="PAS"/>
</dbReference>
<keyword evidence="5" id="KW-0808">Transferase</keyword>
<evidence type="ECO:0000256" key="3">
    <source>
        <dbReference type="SAM" id="Coils"/>
    </source>
</evidence>
<name>A0ABU3KP04_9BURK</name>
<dbReference type="SUPFAM" id="SSF55073">
    <property type="entry name" value="Nucleotide cyclase"/>
    <property type="match status" value="1"/>
</dbReference>
<dbReference type="InterPro" id="IPR000160">
    <property type="entry name" value="GGDEF_dom"/>
</dbReference>
<proteinExistence type="predicted"/>
<keyword evidence="5" id="KW-0548">Nucleotidyltransferase</keyword>
<dbReference type="InterPro" id="IPR043128">
    <property type="entry name" value="Rev_trsase/Diguanyl_cyclase"/>
</dbReference>
<gene>
    <name evidence="5" type="ORF">RAE19_11395</name>
</gene>
<keyword evidence="3" id="KW-0175">Coiled coil</keyword>
<keyword evidence="6" id="KW-1185">Reference proteome</keyword>
<dbReference type="NCBIfam" id="TIGR00254">
    <property type="entry name" value="GGDEF"/>
    <property type="match status" value="1"/>
</dbReference>
<dbReference type="PANTHER" id="PTHR45138">
    <property type="entry name" value="REGULATORY COMPONENTS OF SENSORY TRANSDUCTION SYSTEM"/>
    <property type="match status" value="1"/>
</dbReference>
<accession>A0ABU3KP04</accession>
<dbReference type="Pfam" id="PF00990">
    <property type="entry name" value="GGDEF"/>
    <property type="match status" value="1"/>
</dbReference>
<evidence type="ECO:0000256" key="2">
    <source>
        <dbReference type="ARBA" id="ARBA00034247"/>
    </source>
</evidence>
<dbReference type="EC" id="2.7.7.65" evidence="1"/>
<sequence length="334" mass="37712">MKPYLDLLPSPVLVTDASGHIKEANLDLLALVGGDTSSWAGRYIDTLMPGSSRIFLQTHVWPMMLRHRMVQEMYLHLNTHNQEQVPVMVNARHGLWNEQECIFWVFYVARERSRFEAELLEARARAQRLASELSLANAELRTLHAQLAQRTEFVESQNRELSTLSETDPLTRLGNRRALERAVAHWQSQAPIGTPAALMMVDVDHFKRVNDTHGHDEGDRVLQQLAQQLQASRRGSDLVVRYGGEEFAIWLPGATPDGARSVATRAHAMVKKVLVDQKPITVSIGVVCAQHTLHKERDMVFLSRLLHQADLALYRAKAAGRDRTEWHTSSVGLS</sequence>
<evidence type="ECO:0000259" key="4">
    <source>
        <dbReference type="PROSITE" id="PS50887"/>
    </source>
</evidence>
<dbReference type="GO" id="GO:0052621">
    <property type="term" value="F:diguanylate cyclase activity"/>
    <property type="evidence" value="ECO:0007669"/>
    <property type="project" value="UniProtKB-EC"/>
</dbReference>
<dbReference type="PROSITE" id="PS50887">
    <property type="entry name" value="GGDEF"/>
    <property type="match status" value="1"/>
</dbReference>
<dbReference type="Gene3D" id="3.30.450.20">
    <property type="entry name" value="PAS domain"/>
    <property type="match status" value="1"/>
</dbReference>
<dbReference type="EMBL" id="JAVBIK010000001">
    <property type="protein sequence ID" value="MDT7519308.1"/>
    <property type="molecule type" value="Genomic_DNA"/>
</dbReference>
<evidence type="ECO:0000313" key="6">
    <source>
        <dbReference type="Proteomes" id="UP001321700"/>
    </source>
</evidence>
<dbReference type="CDD" id="cd01949">
    <property type="entry name" value="GGDEF"/>
    <property type="match status" value="1"/>
</dbReference>
<dbReference type="InterPro" id="IPR029787">
    <property type="entry name" value="Nucleotide_cyclase"/>
</dbReference>